<dbReference type="EMBL" id="JAJSOW010000104">
    <property type="protein sequence ID" value="KAI9169065.1"/>
    <property type="molecule type" value="Genomic_DNA"/>
</dbReference>
<evidence type="ECO:0000313" key="2">
    <source>
        <dbReference type="EMBL" id="KAI9169065.1"/>
    </source>
</evidence>
<dbReference type="Proteomes" id="UP001064489">
    <property type="component" value="Chromosome 7"/>
</dbReference>
<protein>
    <submittedName>
        <fullName evidence="2">Uncharacterized protein</fullName>
    </submittedName>
</protein>
<feature type="region of interest" description="Disordered" evidence="1">
    <location>
        <begin position="40"/>
        <end position="59"/>
    </location>
</feature>
<comment type="caution">
    <text evidence="2">The sequence shown here is derived from an EMBL/GenBank/DDBJ whole genome shotgun (WGS) entry which is preliminary data.</text>
</comment>
<proteinExistence type="predicted"/>
<organism evidence="2 3">
    <name type="scientific">Acer negundo</name>
    <name type="common">Box elder</name>
    <dbReference type="NCBI Taxonomy" id="4023"/>
    <lineage>
        <taxon>Eukaryota</taxon>
        <taxon>Viridiplantae</taxon>
        <taxon>Streptophyta</taxon>
        <taxon>Embryophyta</taxon>
        <taxon>Tracheophyta</taxon>
        <taxon>Spermatophyta</taxon>
        <taxon>Magnoliopsida</taxon>
        <taxon>eudicotyledons</taxon>
        <taxon>Gunneridae</taxon>
        <taxon>Pentapetalae</taxon>
        <taxon>rosids</taxon>
        <taxon>malvids</taxon>
        <taxon>Sapindales</taxon>
        <taxon>Sapindaceae</taxon>
        <taxon>Hippocastanoideae</taxon>
        <taxon>Acereae</taxon>
        <taxon>Acer</taxon>
    </lineage>
</organism>
<dbReference type="AlphaFoldDB" id="A0AAD5NLB0"/>
<reference evidence="2" key="2">
    <citation type="submission" date="2023-02" db="EMBL/GenBank/DDBJ databases">
        <authorList>
            <person name="Swenson N.G."/>
            <person name="Wegrzyn J.L."/>
            <person name="Mcevoy S.L."/>
        </authorList>
    </citation>
    <scope>NUCLEOTIDE SEQUENCE</scope>
    <source>
        <strain evidence="2">91603</strain>
        <tissue evidence="2">Leaf</tissue>
    </source>
</reference>
<keyword evidence="3" id="KW-1185">Reference proteome</keyword>
<feature type="region of interest" description="Disordered" evidence="1">
    <location>
        <begin position="1"/>
        <end position="35"/>
    </location>
</feature>
<evidence type="ECO:0000256" key="1">
    <source>
        <dbReference type="SAM" id="MobiDB-lite"/>
    </source>
</evidence>
<evidence type="ECO:0000313" key="3">
    <source>
        <dbReference type="Proteomes" id="UP001064489"/>
    </source>
</evidence>
<reference evidence="2" key="1">
    <citation type="journal article" date="2022" name="Plant J.">
        <title>Strategies of tolerance reflected in two North American maple genomes.</title>
        <authorList>
            <person name="McEvoy S.L."/>
            <person name="Sezen U.U."/>
            <person name="Trouern-Trend A."/>
            <person name="McMahon S.M."/>
            <person name="Schaberg P.G."/>
            <person name="Yang J."/>
            <person name="Wegrzyn J.L."/>
            <person name="Swenson N.G."/>
        </authorList>
    </citation>
    <scope>NUCLEOTIDE SEQUENCE</scope>
    <source>
        <strain evidence="2">91603</strain>
    </source>
</reference>
<accession>A0AAD5NLB0</accession>
<name>A0AAD5NLB0_ACENE</name>
<sequence length="98" mass="11380">MRRQPVRFTLPRQPRPGGDSDPKGRGESPERHRRVRFTMPRQFRPGGDSRGGVGRHPQGWDRKFAEVMDVVQSLRVDVIEAIRRVMKSEISSIRSCWI</sequence>
<gene>
    <name evidence="2" type="ORF">LWI28_006400</name>
</gene>
<feature type="compositionally biased region" description="Basic and acidic residues" evidence="1">
    <location>
        <begin position="18"/>
        <end position="30"/>
    </location>
</feature>